<dbReference type="Pfam" id="PF16656">
    <property type="entry name" value="Pur_ac_phosph_N"/>
    <property type="match status" value="1"/>
</dbReference>
<dbReference type="InterPro" id="IPR008963">
    <property type="entry name" value="Purple_acid_Pase-like_N"/>
</dbReference>
<accession>A0ABT7TNT6</accession>
<evidence type="ECO:0000256" key="1">
    <source>
        <dbReference type="ARBA" id="ARBA00022729"/>
    </source>
</evidence>
<dbReference type="InterPro" id="IPR006311">
    <property type="entry name" value="TAT_signal"/>
</dbReference>
<dbReference type="InterPro" id="IPR015914">
    <property type="entry name" value="PAPs_N"/>
</dbReference>
<keyword evidence="3" id="KW-0472">Membrane</keyword>
<evidence type="ECO:0000313" key="7">
    <source>
        <dbReference type="EMBL" id="MDM7891265.1"/>
    </source>
</evidence>
<dbReference type="RefSeq" id="WP_289473036.1">
    <property type="nucleotide sequence ID" value="NZ_JAUCMN010000003.1"/>
</dbReference>
<keyword evidence="8" id="KW-1185">Reference proteome</keyword>
<keyword evidence="3" id="KW-1133">Transmembrane helix</keyword>
<feature type="region of interest" description="Disordered" evidence="2">
    <location>
        <begin position="76"/>
        <end position="95"/>
    </location>
</feature>
<dbReference type="Pfam" id="PF00149">
    <property type="entry name" value="Metallophos"/>
    <property type="match status" value="1"/>
</dbReference>
<dbReference type="EMBL" id="JAUCMN010000003">
    <property type="protein sequence ID" value="MDM7891265.1"/>
    <property type="molecule type" value="Genomic_DNA"/>
</dbReference>
<dbReference type="PROSITE" id="PS51318">
    <property type="entry name" value="TAT"/>
    <property type="match status" value="1"/>
</dbReference>
<feature type="region of interest" description="Disordered" evidence="2">
    <location>
        <begin position="623"/>
        <end position="699"/>
    </location>
</feature>
<comment type="caution">
    <text evidence="7">The sequence shown here is derived from an EMBL/GenBank/DDBJ whole genome shotgun (WGS) entry which is preliminary data.</text>
</comment>
<evidence type="ECO:0000256" key="4">
    <source>
        <dbReference type="SAM" id="SignalP"/>
    </source>
</evidence>
<dbReference type="Gene3D" id="3.60.21.10">
    <property type="match status" value="1"/>
</dbReference>
<reference evidence="7 8" key="1">
    <citation type="submission" date="2023-06" db="EMBL/GenBank/DDBJ databases">
        <authorList>
            <person name="Feng G."/>
            <person name="Li J."/>
            <person name="Zhu H."/>
        </authorList>
    </citation>
    <scope>NUCLEOTIDE SEQUENCE [LARGE SCALE GENOMIC DNA]</scope>
    <source>
        <strain evidence="7 8">RHCKG28</strain>
    </source>
</reference>
<dbReference type="InterPro" id="IPR039331">
    <property type="entry name" value="PAPs-like"/>
</dbReference>
<name>A0ABT7TNT6_9MICO</name>
<sequence length="839" mass="87475">MTSQHPARRRRTARTVGAASAALAAIAATTMIGSVPAASADEAPLISSGTTTWQYLEDGSDPAAGQAERTAWTTGALPAGDWRSGTGSFGAKNGSATGMGGGHTVDTLLEQYLADGTDVPTYFFRTSFEADATDLAAWRSLTADVTYDDALVVYVNGQRVAGFEDAGVTQNVQYAGDNGGDPDESTFSIDASVLREGTNEVAVALYQGRSNSSDVYFDMESLVPVAADVPARISDVVMTIGADETARNLAWYSDSTAAEVAQVVPASTLVGGAFPASGVTEVASTSGTATDGQQYHHATLAGLAASTDYAYRVGSDTDGWSAVTTFRTGDGDGDYSFVFIGDAQIGASGDAASDTAGWQRTLDVAERAFPDSEMVFSAGDQVNTASNEAQYEGFLSPEQLRRVPLVTNIGNHDVASLAYEQHFNLPNVSAEHGKPDATRAGGDYWFVYGDTLYISFNSNDKDDAGHAEYAREVLAEHGDEARWKVVTFHHSVYSTASHSSDADIVTRRADLPPALSALDVDLVLMGHDHVYVRSYLMSGTTPVGTGTPTETVTPSGDEVLYVTANSSSGSKYYDIQPGPFDFAAVQNQEYTPNFTNVEVSGDAIAMTTYRSADMTVVDRVTLQKPADPTEPGTDPTDPGTDPTDPGTDPTDPGTDPTDPGTDPTEPTDPGTDPTTPGTDPTAPADPGSAPTTPADDDPVAADLDTLTEATHTLRVDDVDAEAGTVTVAVPRQLAGAPLDWFVHSDAVYLGDDPSDDDGVLTLQLPVDLEAGTHTLVAQRADGSVATWGTFAFVVDPATGQPTGELAFTGADVLPLAAGSALAVAAGLGIALAARRRRRV</sequence>
<feature type="domain" description="Purple acid phosphatase N-terminal" evidence="6">
    <location>
        <begin position="235"/>
        <end position="328"/>
    </location>
</feature>
<evidence type="ECO:0000259" key="5">
    <source>
        <dbReference type="Pfam" id="PF00149"/>
    </source>
</evidence>
<dbReference type="Gene3D" id="2.60.40.380">
    <property type="entry name" value="Purple acid phosphatase-like, N-terminal"/>
    <property type="match status" value="1"/>
</dbReference>
<feature type="domain" description="Calcineurin-like phosphoesterase" evidence="5">
    <location>
        <begin position="337"/>
        <end position="531"/>
    </location>
</feature>
<organism evidence="7 8">
    <name type="scientific">Curtobacterium caseinilyticum</name>
    <dbReference type="NCBI Taxonomy" id="3055137"/>
    <lineage>
        <taxon>Bacteria</taxon>
        <taxon>Bacillati</taxon>
        <taxon>Actinomycetota</taxon>
        <taxon>Actinomycetes</taxon>
        <taxon>Micrococcales</taxon>
        <taxon>Microbacteriaceae</taxon>
        <taxon>Curtobacterium</taxon>
    </lineage>
</organism>
<dbReference type="SUPFAM" id="SSF49363">
    <property type="entry name" value="Purple acid phosphatase, N-terminal domain"/>
    <property type="match status" value="1"/>
</dbReference>
<dbReference type="PANTHER" id="PTHR22953:SF153">
    <property type="entry name" value="PURPLE ACID PHOSPHATASE"/>
    <property type="match status" value="1"/>
</dbReference>
<evidence type="ECO:0000256" key="2">
    <source>
        <dbReference type="SAM" id="MobiDB-lite"/>
    </source>
</evidence>
<dbReference type="Proteomes" id="UP001236404">
    <property type="component" value="Unassembled WGS sequence"/>
</dbReference>
<dbReference type="PANTHER" id="PTHR22953">
    <property type="entry name" value="ACID PHOSPHATASE RELATED"/>
    <property type="match status" value="1"/>
</dbReference>
<feature type="transmembrane region" description="Helical" evidence="3">
    <location>
        <begin position="812"/>
        <end position="833"/>
    </location>
</feature>
<dbReference type="InterPro" id="IPR029052">
    <property type="entry name" value="Metallo-depent_PP-like"/>
</dbReference>
<keyword evidence="1 4" id="KW-0732">Signal</keyword>
<evidence type="ECO:0000259" key="6">
    <source>
        <dbReference type="Pfam" id="PF16656"/>
    </source>
</evidence>
<feature type="signal peptide" evidence="4">
    <location>
        <begin position="1"/>
        <end position="40"/>
    </location>
</feature>
<dbReference type="InterPro" id="IPR004843">
    <property type="entry name" value="Calcineurin-like_PHP"/>
</dbReference>
<dbReference type="SUPFAM" id="SSF56300">
    <property type="entry name" value="Metallo-dependent phosphatases"/>
    <property type="match status" value="1"/>
</dbReference>
<proteinExistence type="predicted"/>
<feature type="compositionally biased region" description="Low complexity" evidence="2">
    <location>
        <begin position="625"/>
        <end position="693"/>
    </location>
</feature>
<evidence type="ECO:0000313" key="8">
    <source>
        <dbReference type="Proteomes" id="UP001236404"/>
    </source>
</evidence>
<feature type="chain" id="PRO_5046902725" evidence="4">
    <location>
        <begin position="41"/>
        <end position="839"/>
    </location>
</feature>
<dbReference type="Gene3D" id="2.60.120.260">
    <property type="entry name" value="Galactose-binding domain-like"/>
    <property type="match status" value="1"/>
</dbReference>
<protein>
    <submittedName>
        <fullName evidence="7">Metallophosphoesterase</fullName>
    </submittedName>
</protein>
<evidence type="ECO:0000256" key="3">
    <source>
        <dbReference type="SAM" id="Phobius"/>
    </source>
</evidence>
<keyword evidence="3" id="KW-0812">Transmembrane</keyword>
<gene>
    <name evidence="7" type="ORF">QUG93_06185</name>
</gene>